<dbReference type="EMBL" id="QWJJ01000001">
    <property type="protein sequence ID" value="RII40550.1"/>
    <property type="molecule type" value="Genomic_DNA"/>
</dbReference>
<evidence type="ECO:0000313" key="5">
    <source>
        <dbReference type="EMBL" id="RII40550.1"/>
    </source>
</evidence>
<dbReference type="InterPro" id="IPR013785">
    <property type="entry name" value="Aldolase_TIM"/>
</dbReference>
<dbReference type="PANTHER" id="PTHR42738">
    <property type="entry name" value="HYDROXYMETHYLGLUTARYL-COA LYASE"/>
    <property type="match status" value="1"/>
</dbReference>
<evidence type="ECO:0000256" key="3">
    <source>
        <dbReference type="ARBA" id="ARBA00023239"/>
    </source>
</evidence>
<keyword evidence="6" id="KW-1185">Reference proteome</keyword>
<organism evidence="5 6">
    <name type="scientific">Pseudooceanicola sediminis</name>
    <dbReference type="NCBI Taxonomy" id="2211117"/>
    <lineage>
        <taxon>Bacteria</taxon>
        <taxon>Pseudomonadati</taxon>
        <taxon>Pseudomonadota</taxon>
        <taxon>Alphaproteobacteria</taxon>
        <taxon>Rhodobacterales</taxon>
        <taxon>Paracoccaceae</taxon>
        <taxon>Pseudooceanicola</taxon>
    </lineage>
</organism>
<dbReference type="GO" id="GO:0046951">
    <property type="term" value="P:ketone body biosynthetic process"/>
    <property type="evidence" value="ECO:0007669"/>
    <property type="project" value="TreeGrafter"/>
</dbReference>
<comment type="similarity">
    <text evidence="1">Belongs to the HMG-CoA lyase family.</text>
</comment>
<dbReference type="FunFam" id="3.20.20.70:FF:000071">
    <property type="entry name" value="Hydroxymethylglutaryl-CoA lyase"/>
    <property type="match status" value="1"/>
</dbReference>
<dbReference type="PANTHER" id="PTHR42738:SF7">
    <property type="entry name" value="HYDROXYMETHYLGLUTARYL-COA LYASE"/>
    <property type="match status" value="1"/>
</dbReference>
<name>A0A399J5T7_9RHOB</name>
<dbReference type="Gene3D" id="3.20.20.70">
    <property type="entry name" value="Aldolase class I"/>
    <property type="match status" value="1"/>
</dbReference>
<evidence type="ECO:0000256" key="2">
    <source>
        <dbReference type="ARBA" id="ARBA00022723"/>
    </source>
</evidence>
<dbReference type="GO" id="GO:0046872">
    <property type="term" value="F:metal ion binding"/>
    <property type="evidence" value="ECO:0007669"/>
    <property type="project" value="UniProtKB-KW"/>
</dbReference>
<sequence>MSDTITVFEVGPRDGLQSLGVQVATATKIALIDALARAGLRKIEATSFVSPRWVPQMADAGDVMAGINRQQGVTYAALTPNERGLDLALAAGCDEIAIFASASEGFSHANLNCSIEESFARFAPVMQRSAEAGLPVRGYLSAVIACPYDGPTPPAQVHRWAERLLEIGCYEVSLGDTIGAGTPDTLGNVLKPLLHDIPADRLAGHFHDTNGLAGDLVVRALDLGLRTFDASVGGLGGCPYAPGAPGNIDTRKVLECAAALGFSHGVDLALLGDAEQIAMSIAAR</sequence>
<accession>A0A399J5T7</accession>
<evidence type="ECO:0000313" key="6">
    <source>
        <dbReference type="Proteomes" id="UP000265848"/>
    </source>
</evidence>
<dbReference type="Proteomes" id="UP000265848">
    <property type="component" value="Unassembled WGS sequence"/>
</dbReference>
<dbReference type="Pfam" id="PF00682">
    <property type="entry name" value="HMGL-like"/>
    <property type="match status" value="1"/>
</dbReference>
<protein>
    <submittedName>
        <fullName evidence="5">Hydroxymethylglutaryl-CoA lyase</fullName>
    </submittedName>
</protein>
<dbReference type="CDD" id="cd07938">
    <property type="entry name" value="DRE_TIM_HMGL"/>
    <property type="match status" value="1"/>
</dbReference>
<dbReference type="GO" id="GO:0006552">
    <property type="term" value="P:L-leucine catabolic process"/>
    <property type="evidence" value="ECO:0007669"/>
    <property type="project" value="TreeGrafter"/>
</dbReference>
<dbReference type="NCBIfam" id="NF004283">
    <property type="entry name" value="PRK05692.1"/>
    <property type="match status" value="1"/>
</dbReference>
<dbReference type="OrthoDB" id="9784013at2"/>
<dbReference type="AlphaFoldDB" id="A0A399J5T7"/>
<keyword evidence="2" id="KW-0479">Metal-binding</keyword>
<dbReference type="PROSITE" id="PS50991">
    <property type="entry name" value="PYR_CT"/>
    <property type="match status" value="1"/>
</dbReference>
<dbReference type="RefSeq" id="WP_119397071.1">
    <property type="nucleotide sequence ID" value="NZ_QWJJ01000001.1"/>
</dbReference>
<reference evidence="5 6" key="1">
    <citation type="submission" date="2018-08" db="EMBL/GenBank/DDBJ databases">
        <title>Pseudooceanicola sediminis CY03 in the family Rhodobacteracea.</title>
        <authorList>
            <person name="Zhang Y.-J."/>
        </authorList>
    </citation>
    <scope>NUCLEOTIDE SEQUENCE [LARGE SCALE GENOMIC DNA]</scope>
    <source>
        <strain evidence="5 6">CY03</strain>
    </source>
</reference>
<dbReference type="InterPro" id="IPR043594">
    <property type="entry name" value="HMGL"/>
</dbReference>
<dbReference type="SUPFAM" id="SSF51569">
    <property type="entry name" value="Aldolase"/>
    <property type="match status" value="1"/>
</dbReference>
<gene>
    <name evidence="5" type="ORF">DL237_00560</name>
</gene>
<keyword evidence="3 5" id="KW-0456">Lyase</keyword>
<feature type="domain" description="Pyruvate carboxyltransferase" evidence="4">
    <location>
        <begin position="5"/>
        <end position="272"/>
    </location>
</feature>
<dbReference type="InterPro" id="IPR000891">
    <property type="entry name" value="PYR_CT"/>
</dbReference>
<evidence type="ECO:0000256" key="1">
    <source>
        <dbReference type="ARBA" id="ARBA00009405"/>
    </source>
</evidence>
<comment type="caution">
    <text evidence="5">The sequence shown here is derived from an EMBL/GenBank/DDBJ whole genome shotgun (WGS) entry which is preliminary data.</text>
</comment>
<proteinExistence type="inferred from homology"/>
<evidence type="ECO:0000259" key="4">
    <source>
        <dbReference type="PROSITE" id="PS50991"/>
    </source>
</evidence>
<dbReference type="GO" id="GO:0004419">
    <property type="term" value="F:hydroxymethylglutaryl-CoA lyase activity"/>
    <property type="evidence" value="ECO:0007669"/>
    <property type="project" value="TreeGrafter"/>
</dbReference>